<evidence type="ECO:0000313" key="3">
    <source>
        <dbReference type="EMBL" id="MBZ5753454.1"/>
    </source>
</evidence>
<name>A0ABS7UYY3_9BACI</name>
<accession>A0ABS7UYY3</accession>
<dbReference type="InterPro" id="IPR037914">
    <property type="entry name" value="SpoVT-AbrB_sf"/>
</dbReference>
<dbReference type="Proteomes" id="UP001165287">
    <property type="component" value="Unassembled WGS sequence"/>
</dbReference>
<evidence type="ECO:0000256" key="1">
    <source>
        <dbReference type="PROSITE-ProRule" id="PRU01076"/>
    </source>
</evidence>
<protein>
    <recommendedName>
        <fullName evidence="2">SpoVT-AbrB domain-containing protein</fullName>
    </recommendedName>
</protein>
<dbReference type="EMBL" id="JAIQUM010000111">
    <property type="protein sequence ID" value="MBZ5753454.1"/>
    <property type="molecule type" value="Genomic_DNA"/>
</dbReference>
<gene>
    <name evidence="3" type="ORF">K9V48_25315</name>
</gene>
<sequence>MMMAKKELERLTMPKSRRPRKIKRIAVSSKRQISIPKEFYETLNIGEEVTLELHGNHLVIKPVHEGFDDFSEEILADLINEGYTGMDLMVEFKNRKAQLGSAIDSLISETANTETIEIDDLFEVDDDE</sequence>
<keyword evidence="4" id="KW-1185">Reference proteome</keyword>
<feature type="domain" description="SpoVT-AbrB" evidence="2">
    <location>
        <begin position="22"/>
        <end position="65"/>
    </location>
</feature>
<reference evidence="3" key="1">
    <citation type="submission" date="2024-05" db="EMBL/GenBank/DDBJ databases">
        <title>Metabacillus sp. nov., isolated from the rhizosphere soil of tomato plants.</title>
        <authorList>
            <person name="Ma R."/>
        </authorList>
    </citation>
    <scope>NUCLEOTIDE SEQUENCE</scope>
    <source>
        <strain evidence="3">DBTR6</strain>
    </source>
</reference>
<dbReference type="SUPFAM" id="SSF89447">
    <property type="entry name" value="AbrB/MazE/MraZ-like"/>
    <property type="match status" value="1"/>
</dbReference>
<comment type="caution">
    <text evidence="3">The sequence shown here is derived from an EMBL/GenBank/DDBJ whole genome shotgun (WGS) entry which is preliminary data.</text>
</comment>
<dbReference type="PROSITE" id="PS51740">
    <property type="entry name" value="SPOVT_ABRB"/>
    <property type="match status" value="1"/>
</dbReference>
<evidence type="ECO:0000313" key="4">
    <source>
        <dbReference type="Proteomes" id="UP001165287"/>
    </source>
</evidence>
<keyword evidence="1" id="KW-0238">DNA-binding</keyword>
<organism evidence="3 4">
    <name type="scientific">Metabacillus rhizolycopersici</name>
    <dbReference type="NCBI Taxonomy" id="2875709"/>
    <lineage>
        <taxon>Bacteria</taxon>
        <taxon>Bacillati</taxon>
        <taxon>Bacillota</taxon>
        <taxon>Bacilli</taxon>
        <taxon>Bacillales</taxon>
        <taxon>Bacillaceae</taxon>
        <taxon>Metabacillus</taxon>
    </lineage>
</organism>
<dbReference type="Pfam" id="PF04014">
    <property type="entry name" value="MazE_antitoxin"/>
    <property type="match status" value="1"/>
</dbReference>
<dbReference type="RefSeq" id="WP_224141874.1">
    <property type="nucleotide sequence ID" value="NZ_JAIQUM010000111.1"/>
</dbReference>
<proteinExistence type="predicted"/>
<dbReference type="SMART" id="SM00966">
    <property type="entry name" value="SpoVT_AbrB"/>
    <property type="match status" value="1"/>
</dbReference>
<evidence type="ECO:0000259" key="2">
    <source>
        <dbReference type="PROSITE" id="PS51740"/>
    </source>
</evidence>
<dbReference type="InterPro" id="IPR007159">
    <property type="entry name" value="SpoVT-AbrB_dom"/>
</dbReference>